<evidence type="ECO:0000259" key="5">
    <source>
        <dbReference type="Pfam" id="PF17836"/>
    </source>
</evidence>
<dbReference type="PANTHER" id="PTHR43300">
    <property type="entry name" value="ACETYLTRANSFERASE"/>
    <property type="match status" value="1"/>
</dbReference>
<dbReference type="Proteomes" id="UP000663935">
    <property type="component" value="Chromosome"/>
</dbReference>
<dbReference type="CDD" id="cd03360">
    <property type="entry name" value="LbH_AT_putative"/>
    <property type="match status" value="1"/>
</dbReference>
<dbReference type="Gene3D" id="2.160.10.10">
    <property type="entry name" value="Hexapeptide repeat proteins"/>
    <property type="match status" value="1"/>
</dbReference>
<keyword evidence="2" id="KW-0808">Transferase</keyword>
<evidence type="ECO:0000256" key="3">
    <source>
        <dbReference type="ARBA" id="ARBA00022737"/>
    </source>
</evidence>
<feature type="domain" description="PglD N-terminal" evidence="5">
    <location>
        <begin position="2"/>
        <end position="73"/>
    </location>
</feature>
<sequence>MCLYGASGHGKVVKQIANNLGMDVAFFFDDNPDVKLLQDTVVKHTDELNEFTEHNFLISIGNNRVRKKVTKKLPNNFIKLIDVSSSVADNAVVNNGTVIMPKVVINSDVKIGEHVIINSAAVVDHDCVIDSFVHISPNATITGNVKIGEGTHIGAGATVIPNITIGKWVTIGAGTVIIKDIPDYAVVVGNPGKIVKYNKYER</sequence>
<proteinExistence type="inferred from homology"/>
<dbReference type="InterPro" id="IPR041561">
    <property type="entry name" value="PglD_N"/>
</dbReference>
<protein>
    <submittedName>
        <fullName evidence="6">Acetyltransferase</fullName>
    </submittedName>
</protein>
<dbReference type="InterPro" id="IPR001451">
    <property type="entry name" value="Hexapep"/>
</dbReference>
<evidence type="ECO:0000256" key="1">
    <source>
        <dbReference type="ARBA" id="ARBA00007274"/>
    </source>
</evidence>
<evidence type="ECO:0000256" key="2">
    <source>
        <dbReference type="ARBA" id="ARBA00022679"/>
    </source>
</evidence>
<reference evidence="6 7" key="1">
    <citation type="submission" date="2021-03" db="EMBL/GenBank/DDBJ databases">
        <title>Complete genome of Polaribacter_sp.G4M1.</title>
        <authorList>
            <person name="Jeong S.W."/>
            <person name="Bae J.W."/>
        </authorList>
    </citation>
    <scope>NUCLEOTIDE SEQUENCE [LARGE SCALE GENOMIC DNA]</scope>
    <source>
        <strain evidence="6 7">G4M1</strain>
    </source>
</reference>
<dbReference type="Gene3D" id="3.40.50.20">
    <property type="match status" value="1"/>
</dbReference>
<keyword evidence="7" id="KW-1185">Reference proteome</keyword>
<evidence type="ECO:0000256" key="4">
    <source>
        <dbReference type="ARBA" id="ARBA00023315"/>
    </source>
</evidence>
<dbReference type="Pfam" id="PF17836">
    <property type="entry name" value="PglD_N"/>
    <property type="match status" value="1"/>
</dbReference>
<dbReference type="SUPFAM" id="SSF51161">
    <property type="entry name" value="Trimeric LpxA-like enzymes"/>
    <property type="match status" value="1"/>
</dbReference>
<dbReference type="PANTHER" id="PTHR43300:SF7">
    <property type="entry name" value="UDP-N-ACETYLBACILLOSAMINE N-ACETYLTRANSFERASE"/>
    <property type="match status" value="1"/>
</dbReference>
<evidence type="ECO:0000313" key="7">
    <source>
        <dbReference type="Proteomes" id="UP000663935"/>
    </source>
</evidence>
<dbReference type="PROSITE" id="PS00101">
    <property type="entry name" value="HEXAPEP_TRANSFERASES"/>
    <property type="match status" value="1"/>
</dbReference>
<dbReference type="InterPro" id="IPR020019">
    <property type="entry name" value="AcTrfase_PglD-like"/>
</dbReference>
<accession>A0ABX7T1L4</accession>
<name>A0ABX7T1L4_9FLAO</name>
<keyword evidence="4" id="KW-0012">Acyltransferase</keyword>
<gene>
    <name evidence="6" type="ORF">JL193_14570</name>
</gene>
<dbReference type="EMBL" id="CP071795">
    <property type="protein sequence ID" value="QTD39378.1"/>
    <property type="molecule type" value="Genomic_DNA"/>
</dbReference>
<comment type="similarity">
    <text evidence="1">Belongs to the transferase hexapeptide repeat family.</text>
</comment>
<dbReference type="InterPro" id="IPR018357">
    <property type="entry name" value="Hexapep_transf_CS"/>
</dbReference>
<organism evidence="6 7">
    <name type="scientific">Polaribacter batillariae</name>
    <dbReference type="NCBI Taxonomy" id="2808900"/>
    <lineage>
        <taxon>Bacteria</taxon>
        <taxon>Pseudomonadati</taxon>
        <taxon>Bacteroidota</taxon>
        <taxon>Flavobacteriia</taxon>
        <taxon>Flavobacteriales</taxon>
        <taxon>Flavobacteriaceae</taxon>
    </lineage>
</organism>
<dbReference type="InterPro" id="IPR050179">
    <property type="entry name" value="Trans_hexapeptide_repeat"/>
</dbReference>
<keyword evidence="3" id="KW-0677">Repeat</keyword>
<evidence type="ECO:0000313" key="6">
    <source>
        <dbReference type="EMBL" id="QTD39378.1"/>
    </source>
</evidence>
<dbReference type="InterPro" id="IPR011004">
    <property type="entry name" value="Trimer_LpxA-like_sf"/>
</dbReference>
<dbReference type="NCBIfam" id="TIGR03570">
    <property type="entry name" value="NeuD_NnaD"/>
    <property type="match status" value="1"/>
</dbReference>
<dbReference type="Pfam" id="PF00132">
    <property type="entry name" value="Hexapep"/>
    <property type="match status" value="1"/>
</dbReference>